<dbReference type="RefSeq" id="XP_001026270.2">
    <property type="nucleotide sequence ID" value="XM_001026270.2"/>
</dbReference>
<evidence type="ECO:0000313" key="3">
    <source>
        <dbReference type="Proteomes" id="UP000009168"/>
    </source>
</evidence>
<dbReference type="InParanoid" id="Q24E13"/>
<evidence type="ECO:0000313" key="2">
    <source>
        <dbReference type="EMBL" id="EAS06025.2"/>
    </source>
</evidence>
<reference evidence="3" key="1">
    <citation type="journal article" date="2006" name="PLoS Biol.">
        <title>Macronuclear genome sequence of the ciliate Tetrahymena thermophila, a model eukaryote.</title>
        <authorList>
            <person name="Eisen J.A."/>
            <person name="Coyne R.S."/>
            <person name="Wu M."/>
            <person name="Wu D."/>
            <person name="Thiagarajan M."/>
            <person name="Wortman J.R."/>
            <person name="Badger J.H."/>
            <person name="Ren Q."/>
            <person name="Amedeo P."/>
            <person name="Jones K.M."/>
            <person name="Tallon L.J."/>
            <person name="Delcher A.L."/>
            <person name="Salzberg S.L."/>
            <person name="Silva J.C."/>
            <person name="Haas B.J."/>
            <person name="Majoros W.H."/>
            <person name="Farzad M."/>
            <person name="Carlton J.M."/>
            <person name="Smith R.K. Jr."/>
            <person name="Garg J."/>
            <person name="Pearlman R.E."/>
            <person name="Karrer K.M."/>
            <person name="Sun L."/>
            <person name="Manning G."/>
            <person name="Elde N.C."/>
            <person name="Turkewitz A.P."/>
            <person name="Asai D.J."/>
            <person name="Wilkes D.E."/>
            <person name="Wang Y."/>
            <person name="Cai H."/>
            <person name="Collins K."/>
            <person name="Stewart B.A."/>
            <person name="Lee S.R."/>
            <person name="Wilamowska K."/>
            <person name="Weinberg Z."/>
            <person name="Ruzzo W.L."/>
            <person name="Wloga D."/>
            <person name="Gaertig J."/>
            <person name="Frankel J."/>
            <person name="Tsao C.-C."/>
            <person name="Gorovsky M.A."/>
            <person name="Keeling P.J."/>
            <person name="Waller R.F."/>
            <person name="Patron N.J."/>
            <person name="Cherry J.M."/>
            <person name="Stover N.A."/>
            <person name="Krieger C.J."/>
            <person name="del Toro C."/>
            <person name="Ryder H.F."/>
            <person name="Williamson S.C."/>
            <person name="Barbeau R.A."/>
            <person name="Hamilton E.P."/>
            <person name="Orias E."/>
        </authorList>
    </citation>
    <scope>NUCLEOTIDE SEQUENCE [LARGE SCALE GENOMIC DNA]</scope>
    <source>
        <strain evidence="3">SB210</strain>
    </source>
</reference>
<keyword evidence="3" id="KW-1185">Reference proteome</keyword>
<dbReference type="EMBL" id="GG662312">
    <property type="protein sequence ID" value="EAS06025.2"/>
    <property type="molecule type" value="Genomic_DNA"/>
</dbReference>
<keyword evidence="1 2" id="KW-0812">Transmembrane</keyword>
<evidence type="ECO:0000256" key="1">
    <source>
        <dbReference type="SAM" id="Phobius"/>
    </source>
</evidence>
<dbReference type="GeneID" id="7830726"/>
<dbReference type="KEGG" id="tet:TTHERM_01367720"/>
<dbReference type="AlphaFoldDB" id="Q24E13"/>
<feature type="transmembrane region" description="Helical" evidence="1">
    <location>
        <begin position="38"/>
        <end position="55"/>
    </location>
</feature>
<keyword evidence="1" id="KW-0472">Membrane</keyword>
<dbReference type="Proteomes" id="UP000009168">
    <property type="component" value="Unassembled WGS sequence"/>
</dbReference>
<accession>Q24E13</accession>
<organism evidence="2 3">
    <name type="scientific">Tetrahymena thermophila (strain SB210)</name>
    <dbReference type="NCBI Taxonomy" id="312017"/>
    <lineage>
        <taxon>Eukaryota</taxon>
        <taxon>Sar</taxon>
        <taxon>Alveolata</taxon>
        <taxon>Ciliophora</taxon>
        <taxon>Intramacronucleata</taxon>
        <taxon>Oligohymenophorea</taxon>
        <taxon>Hymenostomatida</taxon>
        <taxon>Tetrahymenina</taxon>
        <taxon>Tetrahymenidae</taxon>
        <taxon>Tetrahymena</taxon>
    </lineage>
</organism>
<gene>
    <name evidence="2" type="ORF">TTHERM_01367720</name>
</gene>
<proteinExistence type="predicted"/>
<name>Q24E13_TETTS</name>
<sequence>MFFLAIKVHKYLDISLQIYYNNSIKKSQSQLQSLKMRVLYFVFLLLVVFSVVSASKSQRKLRSKTDATPCNSNSDCKFNQRCIEPKSGVKFCVNFV</sequence>
<protein>
    <submittedName>
        <fullName evidence="2">Transmembrane protein, putative</fullName>
    </submittedName>
</protein>
<keyword evidence="1" id="KW-1133">Transmembrane helix</keyword>
<dbReference type="HOGENOM" id="CLU_2927703_0_0_1"/>